<gene>
    <name evidence="5" type="primary">Acey_s0013.g2083</name>
    <name evidence="5" type="ORF">Y032_0013g2083</name>
</gene>
<feature type="region of interest" description="Disordered" evidence="4">
    <location>
        <begin position="217"/>
        <end position="240"/>
    </location>
</feature>
<dbReference type="Gene3D" id="1.25.40.20">
    <property type="entry name" value="Ankyrin repeat-containing domain"/>
    <property type="match status" value="1"/>
</dbReference>
<dbReference type="OrthoDB" id="10057496at2759"/>
<dbReference type="EMBL" id="JARK01001349">
    <property type="protein sequence ID" value="EYC24736.1"/>
    <property type="molecule type" value="Genomic_DNA"/>
</dbReference>
<evidence type="ECO:0000256" key="3">
    <source>
        <dbReference type="PROSITE-ProRule" id="PRU00023"/>
    </source>
</evidence>
<comment type="caution">
    <text evidence="5">The sequence shown here is derived from an EMBL/GenBank/DDBJ whole genome shotgun (WGS) entry which is preliminary data.</text>
</comment>
<dbReference type="SUPFAM" id="SSF48403">
    <property type="entry name" value="Ankyrin repeat"/>
    <property type="match status" value="1"/>
</dbReference>
<feature type="repeat" description="ANK" evidence="3">
    <location>
        <begin position="100"/>
        <end position="132"/>
    </location>
</feature>
<evidence type="ECO:0000256" key="1">
    <source>
        <dbReference type="ARBA" id="ARBA00022737"/>
    </source>
</evidence>
<sequence>MPGILLRISSMDWIVLQKVLVCVSLKRNERKAPENLLDFCSKGDIQGVDEESRKEGVDPNIQDAEGNTPLILASQAGFTTIVEMLISRFPQLQIDQVNYLGQSALMKAAIQGRVTCARALLRAGADPSLRDFSRGFCALDWAEYVGRSECMHIIAHYMMKPTKAPRAPFNSMISDLQKMTAAATIPVLGETVDTLVPKPRPRVGSAPIPRLEITVAPDQVPRKHSYGYQQQKRRPNSSMA</sequence>
<dbReference type="PROSITE" id="PS50297">
    <property type="entry name" value="ANK_REP_REGION"/>
    <property type="match status" value="1"/>
</dbReference>
<dbReference type="STRING" id="53326.A0A016VBU2"/>
<organism evidence="5 6">
    <name type="scientific">Ancylostoma ceylanicum</name>
    <dbReference type="NCBI Taxonomy" id="53326"/>
    <lineage>
        <taxon>Eukaryota</taxon>
        <taxon>Metazoa</taxon>
        <taxon>Ecdysozoa</taxon>
        <taxon>Nematoda</taxon>
        <taxon>Chromadorea</taxon>
        <taxon>Rhabditida</taxon>
        <taxon>Rhabditina</taxon>
        <taxon>Rhabditomorpha</taxon>
        <taxon>Strongyloidea</taxon>
        <taxon>Ancylostomatidae</taxon>
        <taxon>Ancylostomatinae</taxon>
        <taxon>Ancylostoma</taxon>
    </lineage>
</organism>
<keyword evidence="6" id="KW-1185">Reference proteome</keyword>
<dbReference type="AlphaFoldDB" id="A0A016VBU2"/>
<dbReference type="PANTHER" id="PTHR24173:SF40">
    <property type="entry name" value="AGAP006757-PA"/>
    <property type="match status" value="1"/>
</dbReference>
<name>A0A016VBU2_9BILA</name>
<feature type="compositionally biased region" description="Basic residues" evidence="4">
    <location>
        <begin position="231"/>
        <end position="240"/>
    </location>
</feature>
<dbReference type="InterPro" id="IPR036770">
    <property type="entry name" value="Ankyrin_rpt-contain_sf"/>
</dbReference>
<dbReference type="InterPro" id="IPR002110">
    <property type="entry name" value="Ankyrin_rpt"/>
</dbReference>
<accession>A0A016VBU2</accession>
<dbReference type="PROSITE" id="PS50088">
    <property type="entry name" value="ANK_REPEAT"/>
    <property type="match status" value="1"/>
</dbReference>
<dbReference type="Proteomes" id="UP000024635">
    <property type="component" value="Unassembled WGS sequence"/>
</dbReference>
<evidence type="ECO:0000313" key="5">
    <source>
        <dbReference type="EMBL" id="EYC24736.1"/>
    </source>
</evidence>
<dbReference type="Pfam" id="PF12796">
    <property type="entry name" value="Ank_2"/>
    <property type="match status" value="1"/>
</dbReference>
<proteinExistence type="predicted"/>
<keyword evidence="1" id="KW-0677">Repeat</keyword>
<reference evidence="6" key="1">
    <citation type="journal article" date="2015" name="Nat. Genet.">
        <title>The genome and transcriptome of the zoonotic hookworm Ancylostoma ceylanicum identify infection-specific gene families.</title>
        <authorList>
            <person name="Schwarz E.M."/>
            <person name="Hu Y."/>
            <person name="Antoshechkin I."/>
            <person name="Miller M.M."/>
            <person name="Sternberg P.W."/>
            <person name="Aroian R.V."/>
        </authorList>
    </citation>
    <scope>NUCLEOTIDE SEQUENCE</scope>
    <source>
        <strain evidence="6">HY135</strain>
    </source>
</reference>
<keyword evidence="2 3" id="KW-0040">ANK repeat</keyword>
<evidence type="ECO:0000256" key="4">
    <source>
        <dbReference type="SAM" id="MobiDB-lite"/>
    </source>
</evidence>
<dbReference type="PANTHER" id="PTHR24173">
    <property type="entry name" value="ANKYRIN REPEAT CONTAINING"/>
    <property type="match status" value="1"/>
</dbReference>
<dbReference type="SMART" id="SM00248">
    <property type="entry name" value="ANK"/>
    <property type="match status" value="2"/>
</dbReference>
<evidence type="ECO:0000256" key="2">
    <source>
        <dbReference type="ARBA" id="ARBA00023043"/>
    </source>
</evidence>
<protein>
    <submittedName>
        <fullName evidence="5">Uncharacterized protein</fullName>
    </submittedName>
</protein>
<evidence type="ECO:0000313" key="6">
    <source>
        <dbReference type="Proteomes" id="UP000024635"/>
    </source>
</evidence>